<evidence type="ECO:0000256" key="2">
    <source>
        <dbReference type="ARBA" id="ARBA00022553"/>
    </source>
</evidence>
<dbReference type="Proteomes" id="UP000095094">
    <property type="component" value="Unassembled WGS sequence"/>
</dbReference>
<dbReference type="OrthoDB" id="9808134at2"/>
<evidence type="ECO:0000313" key="9">
    <source>
        <dbReference type="EMBL" id="OEG16196.1"/>
    </source>
</evidence>
<sequence>MKITLACAGGMSTGMLVKKMEEYAASQGIAADISACGLSELEERVTGSDIILLGPQVGYQQEDVKNEYPDIPVLVIEMMDYGMMNGEKVFKMAQEIISAKSE</sequence>
<keyword evidence="3 9" id="KW-0762">Sugar transport</keyword>
<evidence type="ECO:0000256" key="3">
    <source>
        <dbReference type="ARBA" id="ARBA00022597"/>
    </source>
</evidence>
<feature type="domain" description="PTS EIIB type-3" evidence="8">
    <location>
        <begin position="1"/>
        <end position="102"/>
    </location>
</feature>
<evidence type="ECO:0000313" key="10">
    <source>
        <dbReference type="Proteomes" id="UP000095094"/>
    </source>
</evidence>
<keyword evidence="4" id="KW-0808">Transferase</keyword>
<feature type="modified residue" description="Phosphocysteine; by EIIA" evidence="7">
    <location>
        <position position="7"/>
    </location>
</feature>
<evidence type="ECO:0000256" key="7">
    <source>
        <dbReference type="PROSITE-ProRule" id="PRU00423"/>
    </source>
</evidence>
<accession>A0A1E5GU17</accession>
<dbReference type="EMBL" id="MIJY01000013">
    <property type="protein sequence ID" value="OEG16196.1"/>
    <property type="molecule type" value="Genomic_DNA"/>
</dbReference>
<evidence type="ECO:0000256" key="6">
    <source>
        <dbReference type="ARBA" id="ARBA00022777"/>
    </source>
</evidence>
<organism evidence="9 10">
    <name type="scientific">Enterococcus termitis</name>
    <dbReference type="NCBI Taxonomy" id="332950"/>
    <lineage>
        <taxon>Bacteria</taxon>
        <taxon>Bacillati</taxon>
        <taxon>Bacillota</taxon>
        <taxon>Bacilli</taxon>
        <taxon>Lactobacillales</taxon>
        <taxon>Enterococcaceae</taxon>
        <taxon>Enterococcus</taxon>
    </lineage>
</organism>
<keyword evidence="5" id="KW-0598">Phosphotransferase system</keyword>
<keyword evidence="10" id="KW-1185">Reference proteome</keyword>
<dbReference type="GO" id="GO:0009401">
    <property type="term" value="P:phosphoenolpyruvate-dependent sugar phosphotransferase system"/>
    <property type="evidence" value="ECO:0007669"/>
    <property type="project" value="UniProtKB-KW"/>
</dbReference>
<dbReference type="PANTHER" id="PTHR34581:SF2">
    <property type="entry name" value="PTS SYSTEM N,N'-DIACETYLCHITOBIOSE-SPECIFIC EIIB COMPONENT"/>
    <property type="match status" value="1"/>
</dbReference>
<comment type="caution">
    <text evidence="9">The sequence shown here is derived from an EMBL/GenBank/DDBJ whole genome shotgun (WGS) entry which is preliminary data.</text>
</comment>
<dbReference type="InterPro" id="IPR003501">
    <property type="entry name" value="PTS_EIIB_2/3"/>
</dbReference>
<reference evidence="10" key="1">
    <citation type="submission" date="2016-09" db="EMBL/GenBank/DDBJ databases">
        <authorList>
            <person name="Gulvik C.A."/>
        </authorList>
    </citation>
    <scope>NUCLEOTIDE SEQUENCE [LARGE SCALE GENOMIC DNA]</scope>
    <source>
        <strain evidence="10">LMG 8895</strain>
    </source>
</reference>
<dbReference type="GO" id="GO:0008982">
    <property type="term" value="F:protein-N(PI)-phosphohistidine-sugar phosphotransferase activity"/>
    <property type="evidence" value="ECO:0007669"/>
    <property type="project" value="InterPro"/>
</dbReference>
<dbReference type="PROSITE" id="PS51100">
    <property type="entry name" value="PTS_EIIB_TYPE_3"/>
    <property type="match status" value="1"/>
</dbReference>
<dbReference type="PANTHER" id="PTHR34581">
    <property type="entry name" value="PTS SYSTEM N,N'-DIACETYLCHITOBIOSE-SPECIFIC EIIB COMPONENT"/>
    <property type="match status" value="1"/>
</dbReference>
<dbReference type="GO" id="GO:0016301">
    <property type="term" value="F:kinase activity"/>
    <property type="evidence" value="ECO:0007669"/>
    <property type="project" value="UniProtKB-KW"/>
</dbReference>
<evidence type="ECO:0000259" key="8">
    <source>
        <dbReference type="PROSITE" id="PS51100"/>
    </source>
</evidence>
<dbReference type="SUPFAM" id="SSF52794">
    <property type="entry name" value="PTS system IIB component-like"/>
    <property type="match status" value="1"/>
</dbReference>
<evidence type="ECO:0000256" key="4">
    <source>
        <dbReference type="ARBA" id="ARBA00022679"/>
    </source>
</evidence>
<dbReference type="RefSeq" id="WP_069663405.1">
    <property type="nucleotide sequence ID" value="NZ_JBHUJJ010000001.1"/>
</dbReference>
<keyword evidence="2" id="KW-0597">Phosphoprotein</keyword>
<dbReference type="InterPro" id="IPR036095">
    <property type="entry name" value="PTS_EIIB-like_sf"/>
</dbReference>
<dbReference type="Gene3D" id="3.40.50.2300">
    <property type="match status" value="1"/>
</dbReference>
<proteinExistence type="predicted"/>
<dbReference type="InterPro" id="IPR013012">
    <property type="entry name" value="PTS_EIIB_3"/>
</dbReference>
<evidence type="ECO:0000256" key="1">
    <source>
        <dbReference type="ARBA" id="ARBA00022448"/>
    </source>
</evidence>
<evidence type="ECO:0000256" key="5">
    <source>
        <dbReference type="ARBA" id="ARBA00022683"/>
    </source>
</evidence>
<dbReference type="InterPro" id="IPR051819">
    <property type="entry name" value="PTS_sugar-specific_EIIB"/>
</dbReference>
<gene>
    <name evidence="9" type="ORF">BCR25_18525</name>
</gene>
<name>A0A1E5GU17_9ENTE</name>
<dbReference type="CDD" id="cd05564">
    <property type="entry name" value="PTS_IIB_chitobiose_lichenan"/>
    <property type="match status" value="1"/>
</dbReference>
<dbReference type="AlphaFoldDB" id="A0A1E5GU17"/>
<keyword evidence="1" id="KW-0813">Transport</keyword>
<dbReference type="Pfam" id="PF02302">
    <property type="entry name" value="PTS_IIB"/>
    <property type="match status" value="1"/>
</dbReference>
<protein>
    <submittedName>
        <fullName evidence="9">PTS sugar transporter subunit IIB</fullName>
    </submittedName>
</protein>
<keyword evidence="6" id="KW-0418">Kinase</keyword>